<evidence type="ECO:0000313" key="9">
    <source>
        <dbReference type="Proteomes" id="UP000190092"/>
    </source>
</evidence>
<keyword evidence="1" id="KW-1003">Cell membrane</keyword>
<dbReference type="InterPro" id="IPR010445">
    <property type="entry name" value="LapA_dom"/>
</dbReference>
<sequence length="135" mass="14773">MKILYRALILLFLLLAVLMAVSNAGVVALTLWPLPFTVAAPLYLLIISVLLVGVLAGLAFGWWAGRHHRRRAREHGKGVARLEREVAHLREQLAGLRPHASASHEVRTPGQKAIDRQSALVAPDLMPSRRGPSPS</sequence>
<accession>A0A1T4R9L3</accession>
<keyword evidence="9" id="KW-1185">Reference proteome</keyword>
<gene>
    <name evidence="8" type="ORF">SAMN02745126_03711</name>
</gene>
<feature type="domain" description="Lipopolysaccharide assembly protein A" evidence="7">
    <location>
        <begin position="23"/>
        <end position="86"/>
    </location>
</feature>
<keyword evidence="2 6" id="KW-0812">Transmembrane</keyword>
<organism evidence="8 9">
    <name type="scientific">Enhydrobacter aerosaccus</name>
    <dbReference type="NCBI Taxonomy" id="225324"/>
    <lineage>
        <taxon>Bacteria</taxon>
        <taxon>Pseudomonadati</taxon>
        <taxon>Pseudomonadota</taxon>
        <taxon>Alphaproteobacteria</taxon>
        <taxon>Hyphomicrobiales</taxon>
        <taxon>Enhydrobacter</taxon>
    </lineage>
</organism>
<reference evidence="9" key="1">
    <citation type="submission" date="2017-02" db="EMBL/GenBank/DDBJ databases">
        <authorList>
            <person name="Varghese N."/>
            <person name="Submissions S."/>
        </authorList>
    </citation>
    <scope>NUCLEOTIDE SEQUENCE [LARGE SCALE GENOMIC DNA]</scope>
    <source>
        <strain evidence="9">ATCC 27094</strain>
    </source>
</reference>
<protein>
    <recommendedName>
        <fullName evidence="7">Lipopolysaccharide assembly protein A domain-containing protein</fullName>
    </recommendedName>
</protein>
<dbReference type="EMBL" id="FUWJ01000004">
    <property type="protein sequence ID" value="SKA12712.1"/>
    <property type="molecule type" value="Genomic_DNA"/>
</dbReference>
<dbReference type="AlphaFoldDB" id="A0A1T4R9L3"/>
<feature type="region of interest" description="Disordered" evidence="5">
    <location>
        <begin position="96"/>
        <end position="135"/>
    </location>
</feature>
<feature type="transmembrane region" description="Helical" evidence="6">
    <location>
        <begin position="40"/>
        <end position="63"/>
    </location>
</feature>
<dbReference type="STRING" id="225324.SAMN02745126_03711"/>
<evidence type="ECO:0000256" key="3">
    <source>
        <dbReference type="ARBA" id="ARBA00022989"/>
    </source>
</evidence>
<keyword evidence="3 6" id="KW-1133">Transmembrane helix</keyword>
<evidence type="ECO:0000256" key="4">
    <source>
        <dbReference type="ARBA" id="ARBA00023136"/>
    </source>
</evidence>
<evidence type="ECO:0000256" key="1">
    <source>
        <dbReference type="ARBA" id="ARBA00022475"/>
    </source>
</evidence>
<proteinExistence type="predicted"/>
<evidence type="ECO:0000259" key="7">
    <source>
        <dbReference type="Pfam" id="PF06305"/>
    </source>
</evidence>
<dbReference type="GO" id="GO:0005886">
    <property type="term" value="C:plasma membrane"/>
    <property type="evidence" value="ECO:0007669"/>
    <property type="project" value="InterPro"/>
</dbReference>
<keyword evidence="4 6" id="KW-0472">Membrane</keyword>
<dbReference type="RefSeq" id="WP_085935377.1">
    <property type="nucleotide sequence ID" value="NZ_FUWJ01000004.1"/>
</dbReference>
<name>A0A1T4R9L3_9HYPH</name>
<evidence type="ECO:0000256" key="6">
    <source>
        <dbReference type="SAM" id="Phobius"/>
    </source>
</evidence>
<dbReference type="Pfam" id="PF06305">
    <property type="entry name" value="LapA_dom"/>
    <property type="match status" value="1"/>
</dbReference>
<evidence type="ECO:0000313" key="8">
    <source>
        <dbReference type="EMBL" id="SKA12712.1"/>
    </source>
</evidence>
<dbReference type="Proteomes" id="UP000190092">
    <property type="component" value="Unassembled WGS sequence"/>
</dbReference>
<evidence type="ECO:0000256" key="5">
    <source>
        <dbReference type="SAM" id="MobiDB-lite"/>
    </source>
</evidence>
<evidence type="ECO:0000256" key="2">
    <source>
        <dbReference type="ARBA" id="ARBA00022692"/>
    </source>
</evidence>